<dbReference type="GO" id="GO:0003677">
    <property type="term" value="F:DNA binding"/>
    <property type="evidence" value="ECO:0007669"/>
    <property type="project" value="UniProtKB-UniRule"/>
</dbReference>
<organism evidence="8 9">
    <name type="scientific">Bemisia tabaci</name>
    <name type="common">Sweetpotato whitefly</name>
    <name type="synonym">Aleurodes tabaci</name>
    <dbReference type="NCBI Taxonomy" id="7038"/>
    <lineage>
        <taxon>Eukaryota</taxon>
        <taxon>Metazoa</taxon>
        <taxon>Ecdysozoa</taxon>
        <taxon>Arthropoda</taxon>
        <taxon>Hexapoda</taxon>
        <taxon>Insecta</taxon>
        <taxon>Pterygota</taxon>
        <taxon>Neoptera</taxon>
        <taxon>Paraneoptera</taxon>
        <taxon>Hemiptera</taxon>
        <taxon>Sternorrhyncha</taxon>
        <taxon>Aleyrodoidea</taxon>
        <taxon>Aleyrodidae</taxon>
        <taxon>Aleyrodinae</taxon>
        <taxon>Bemisia</taxon>
    </lineage>
</organism>
<dbReference type="PROSITE" id="PS50960">
    <property type="entry name" value="HTH_PSQ"/>
    <property type="match status" value="1"/>
</dbReference>
<dbReference type="KEGG" id="btab:109038513"/>
<keyword evidence="5" id="KW-0804">Transcription</keyword>
<keyword evidence="9" id="KW-1185">Reference proteome</keyword>
<accession>A0A9P0AGK3</accession>
<proteinExistence type="predicted"/>
<keyword evidence="6" id="KW-0539">Nucleus</keyword>
<dbReference type="PANTHER" id="PTHR33215">
    <property type="entry name" value="PROTEIN DISTAL ANTENNA"/>
    <property type="match status" value="1"/>
</dbReference>
<evidence type="ECO:0000256" key="1">
    <source>
        <dbReference type="ARBA" id="ARBA00004123"/>
    </source>
</evidence>
<dbReference type="SUPFAM" id="SSF46689">
    <property type="entry name" value="Homeodomain-like"/>
    <property type="match status" value="1"/>
</dbReference>
<keyword evidence="6" id="KW-0238">DNA-binding</keyword>
<dbReference type="InterPro" id="IPR051839">
    <property type="entry name" value="RD_transcriptional_regulator"/>
</dbReference>
<evidence type="ECO:0000259" key="7">
    <source>
        <dbReference type="PROSITE" id="PS50960"/>
    </source>
</evidence>
<dbReference type="Proteomes" id="UP001152759">
    <property type="component" value="Chromosome 6"/>
</dbReference>
<comment type="subcellular location">
    <subcellularLocation>
        <location evidence="1 6">Nucleus</location>
    </subcellularLocation>
</comment>
<evidence type="ECO:0000313" key="8">
    <source>
        <dbReference type="EMBL" id="CAH0391292.1"/>
    </source>
</evidence>
<dbReference type="InterPro" id="IPR009057">
    <property type="entry name" value="Homeodomain-like_sf"/>
</dbReference>
<dbReference type="PANTHER" id="PTHR33215:SF13">
    <property type="entry name" value="PROTEIN DISTAL ANTENNA"/>
    <property type="match status" value="1"/>
</dbReference>
<dbReference type="Gene3D" id="1.10.10.10">
    <property type="entry name" value="Winged helix-like DNA-binding domain superfamily/Winged helix DNA-binding domain"/>
    <property type="match status" value="1"/>
</dbReference>
<sequence length="278" mass="30982">MSEKDHVMSFKRGLRQLTVQEKLEAVKRVHDGDSKASVARMLGVPESTLRGWCKNEAKLLNSLENANVYPSVSPALNLTTDINGDFSRSLNYNGTVITRHGLEDCGPSERKRARLVTKEESLPINSLLSYFLDQPKLGLPPIAPTTPPNGASYKTKASMIWDWYKFNNSNDCSELSPKAAENPDMNANEPLSLVTSKPDVSITLTDISSNNNNESPEPSPLLEAMRHGEKFLRCLENCSDPNITAVQVCQVRTLLKNVRNAAERKLSNHRHSPQTRRK</sequence>
<evidence type="ECO:0000256" key="4">
    <source>
        <dbReference type="ARBA" id="ARBA00023015"/>
    </source>
</evidence>
<keyword evidence="2" id="KW-0217">Developmental protein</keyword>
<dbReference type="GO" id="GO:0005634">
    <property type="term" value="C:nucleus"/>
    <property type="evidence" value="ECO:0007669"/>
    <property type="project" value="UniProtKB-SubCell"/>
</dbReference>
<gene>
    <name evidence="8" type="ORF">BEMITA_LOCUS9927</name>
</gene>
<keyword evidence="3" id="KW-0597">Phosphoprotein</keyword>
<evidence type="ECO:0000256" key="3">
    <source>
        <dbReference type="ARBA" id="ARBA00022553"/>
    </source>
</evidence>
<dbReference type="Pfam" id="PF04218">
    <property type="entry name" value="CENP-B_N"/>
    <property type="match status" value="1"/>
</dbReference>
<keyword evidence="4" id="KW-0805">Transcription regulation</keyword>
<dbReference type="InterPro" id="IPR036388">
    <property type="entry name" value="WH-like_DNA-bd_sf"/>
</dbReference>
<dbReference type="EMBL" id="OU963867">
    <property type="protein sequence ID" value="CAH0391292.1"/>
    <property type="molecule type" value="Genomic_DNA"/>
</dbReference>
<evidence type="ECO:0000256" key="5">
    <source>
        <dbReference type="ARBA" id="ARBA00023163"/>
    </source>
</evidence>
<feature type="domain" description="HTH psq-type" evidence="7">
    <location>
        <begin position="8"/>
        <end position="59"/>
    </location>
</feature>
<dbReference type="InterPro" id="IPR007889">
    <property type="entry name" value="HTH_Psq"/>
</dbReference>
<protein>
    <recommendedName>
        <fullName evidence="7">HTH psq-type domain-containing protein</fullName>
    </recommendedName>
</protein>
<evidence type="ECO:0000313" key="9">
    <source>
        <dbReference type="Proteomes" id="UP001152759"/>
    </source>
</evidence>
<evidence type="ECO:0000256" key="6">
    <source>
        <dbReference type="PROSITE-ProRule" id="PRU00320"/>
    </source>
</evidence>
<feature type="DNA-binding region" description="H-T-H motif" evidence="6">
    <location>
        <begin position="35"/>
        <end position="55"/>
    </location>
</feature>
<name>A0A9P0AGK3_BEMTA</name>
<dbReference type="AlphaFoldDB" id="A0A9P0AGK3"/>
<evidence type="ECO:0000256" key="2">
    <source>
        <dbReference type="ARBA" id="ARBA00022473"/>
    </source>
</evidence>
<reference evidence="8" key="1">
    <citation type="submission" date="2021-12" db="EMBL/GenBank/DDBJ databases">
        <authorList>
            <person name="King R."/>
        </authorList>
    </citation>
    <scope>NUCLEOTIDE SEQUENCE</scope>
</reference>